<feature type="region of interest" description="Disordered" evidence="1">
    <location>
        <begin position="88"/>
        <end position="143"/>
    </location>
</feature>
<name>A0A1S8B8D1_9PEZI</name>
<organism evidence="2 3">
    <name type="scientific">Diplodia seriata</name>
    <dbReference type="NCBI Taxonomy" id="420778"/>
    <lineage>
        <taxon>Eukaryota</taxon>
        <taxon>Fungi</taxon>
        <taxon>Dikarya</taxon>
        <taxon>Ascomycota</taxon>
        <taxon>Pezizomycotina</taxon>
        <taxon>Dothideomycetes</taxon>
        <taxon>Dothideomycetes incertae sedis</taxon>
        <taxon>Botryosphaeriales</taxon>
        <taxon>Botryosphaeriaceae</taxon>
        <taxon>Diplodia</taxon>
    </lineage>
</organism>
<protein>
    <submittedName>
        <fullName evidence="2">Uncharacterized protein</fullName>
    </submittedName>
</protein>
<sequence length="180" mass="18438">MPSADANPDAGAVSFAHTTSALTSSQTAQLTAALFSANSIPRIQAALQHSLQETGWTHALRAHVLNLLRSGECGSYDELMARVLEDTRQAAGDGDGNNNNKDDGGGDKKETNGTAAAAATTNGDNKNNKKNGSGGAAAAGGAETGAARMAASIRIPDEAVRQGIKAVRKEVETVCEITFD</sequence>
<feature type="compositionally biased region" description="Basic and acidic residues" evidence="1">
    <location>
        <begin position="100"/>
        <end position="111"/>
    </location>
</feature>
<dbReference type="Proteomes" id="UP000190776">
    <property type="component" value="Unassembled WGS sequence"/>
</dbReference>
<proteinExistence type="predicted"/>
<dbReference type="Gene3D" id="1.10.246.140">
    <property type="match status" value="1"/>
</dbReference>
<gene>
    <name evidence="2" type="ORF">BK809_0005170</name>
</gene>
<accession>A0A1S8B8D1</accession>
<reference evidence="2 3" key="1">
    <citation type="submission" date="2017-01" db="EMBL/GenBank/DDBJ databases">
        <title>Draft genome sequence of Diplodia seriata F98.1, a fungal species involved in grapevine trunk diseases.</title>
        <authorList>
            <person name="Robert-Siegwald G."/>
            <person name="Vallet J."/>
            <person name="Abou-Mansour E."/>
            <person name="Xu J."/>
            <person name="Rey P."/>
            <person name="Bertsch C."/>
            <person name="Rego C."/>
            <person name="Larignon P."/>
            <person name="Fontaine F."/>
            <person name="Lebrun M.-H."/>
        </authorList>
    </citation>
    <scope>NUCLEOTIDE SEQUENCE [LARGE SCALE GENOMIC DNA]</scope>
    <source>
        <strain evidence="2 3">F98.1</strain>
    </source>
</reference>
<feature type="compositionally biased region" description="Low complexity" evidence="1">
    <location>
        <begin position="112"/>
        <end position="125"/>
    </location>
</feature>
<comment type="caution">
    <text evidence="2">The sequence shown here is derived from an EMBL/GenBank/DDBJ whole genome shotgun (WGS) entry which is preliminary data.</text>
</comment>
<dbReference type="STRING" id="420778.A0A1S8B8D1"/>
<dbReference type="AlphaFoldDB" id="A0A1S8B8D1"/>
<dbReference type="OrthoDB" id="5355007at2759"/>
<evidence type="ECO:0000256" key="1">
    <source>
        <dbReference type="SAM" id="MobiDB-lite"/>
    </source>
</evidence>
<evidence type="ECO:0000313" key="3">
    <source>
        <dbReference type="Proteomes" id="UP000190776"/>
    </source>
</evidence>
<evidence type="ECO:0000313" key="2">
    <source>
        <dbReference type="EMBL" id="OMP83789.1"/>
    </source>
</evidence>
<dbReference type="EMBL" id="MSZU01000111">
    <property type="protein sequence ID" value="OMP83789.1"/>
    <property type="molecule type" value="Genomic_DNA"/>
</dbReference>
<dbReference type="InterPro" id="IPR038212">
    <property type="entry name" value="TF_EnY2_sf"/>
</dbReference>